<feature type="non-terminal residue" evidence="1">
    <location>
        <position position="1"/>
    </location>
</feature>
<keyword evidence="2" id="KW-1185">Reference proteome</keyword>
<protein>
    <submittedName>
        <fullName evidence="1">Uncharacterized protein</fullName>
    </submittedName>
</protein>
<sequence>MKGSVRVRKSHGGCMERVVVTIHPPLPTAITFVPELRLMHRLRLCEACSVLFDSIPLE</sequence>
<comment type="caution">
    <text evidence="1">The sequence shown here is derived from an EMBL/GenBank/DDBJ whole genome shotgun (WGS) entry which is preliminary data.</text>
</comment>
<accession>A0ABU6W1K1</accession>
<dbReference type="EMBL" id="JASCZI010154787">
    <property type="protein sequence ID" value="MED6178163.1"/>
    <property type="molecule type" value="Genomic_DNA"/>
</dbReference>
<reference evidence="1 2" key="1">
    <citation type="journal article" date="2023" name="Plants (Basel)">
        <title>Bridging the Gap: Combining Genomics and Transcriptomics Approaches to Understand Stylosanthes scabra, an Orphan Legume from the Brazilian Caatinga.</title>
        <authorList>
            <person name="Ferreira-Neto J.R.C."/>
            <person name="da Silva M.D."/>
            <person name="Binneck E."/>
            <person name="de Melo N.F."/>
            <person name="da Silva R.H."/>
            <person name="de Melo A.L.T.M."/>
            <person name="Pandolfi V."/>
            <person name="Bustamante F.O."/>
            <person name="Brasileiro-Vidal A.C."/>
            <person name="Benko-Iseppon A.M."/>
        </authorList>
    </citation>
    <scope>NUCLEOTIDE SEQUENCE [LARGE SCALE GENOMIC DNA]</scope>
    <source>
        <tissue evidence="1">Leaves</tissue>
    </source>
</reference>
<gene>
    <name evidence="1" type="ORF">PIB30_105013</name>
</gene>
<dbReference type="Proteomes" id="UP001341840">
    <property type="component" value="Unassembled WGS sequence"/>
</dbReference>
<evidence type="ECO:0000313" key="2">
    <source>
        <dbReference type="Proteomes" id="UP001341840"/>
    </source>
</evidence>
<evidence type="ECO:0000313" key="1">
    <source>
        <dbReference type="EMBL" id="MED6178163.1"/>
    </source>
</evidence>
<feature type="non-terminal residue" evidence="1">
    <location>
        <position position="58"/>
    </location>
</feature>
<organism evidence="1 2">
    <name type="scientific">Stylosanthes scabra</name>
    <dbReference type="NCBI Taxonomy" id="79078"/>
    <lineage>
        <taxon>Eukaryota</taxon>
        <taxon>Viridiplantae</taxon>
        <taxon>Streptophyta</taxon>
        <taxon>Embryophyta</taxon>
        <taxon>Tracheophyta</taxon>
        <taxon>Spermatophyta</taxon>
        <taxon>Magnoliopsida</taxon>
        <taxon>eudicotyledons</taxon>
        <taxon>Gunneridae</taxon>
        <taxon>Pentapetalae</taxon>
        <taxon>rosids</taxon>
        <taxon>fabids</taxon>
        <taxon>Fabales</taxon>
        <taxon>Fabaceae</taxon>
        <taxon>Papilionoideae</taxon>
        <taxon>50 kb inversion clade</taxon>
        <taxon>dalbergioids sensu lato</taxon>
        <taxon>Dalbergieae</taxon>
        <taxon>Pterocarpus clade</taxon>
        <taxon>Stylosanthes</taxon>
    </lineage>
</organism>
<proteinExistence type="predicted"/>
<name>A0ABU6W1K1_9FABA</name>